<dbReference type="GO" id="GO:0043093">
    <property type="term" value="P:FtsZ-dependent cytokinesis"/>
    <property type="evidence" value="ECO:0007669"/>
    <property type="project" value="UniProtKB-UniRule"/>
</dbReference>
<comment type="function">
    <text evidence="5">Cell division factor that enhances FtsZ-ring assembly. Directly interacts with FtsZ and promotes bundling of FtsZ protofilaments, with a reduction in FtsZ GTPase activity.</text>
</comment>
<dbReference type="HAMAP" id="MF_01092">
    <property type="entry name" value="ZapD"/>
    <property type="match status" value="1"/>
</dbReference>
<dbReference type="PANTHER" id="PTHR39455">
    <property type="entry name" value="CELL DIVISION PROTEIN ZAPD"/>
    <property type="match status" value="1"/>
</dbReference>
<dbReference type="InterPro" id="IPR036268">
    <property type="entry name" value="ZapD_sf"/>
</dbReference>
<dbReference type="GO" id="GO:0000917">
    <property type="term" value="P:division septum assembly"/>
    <property type="evidence" value="ECO:0007669"/>
    <property type="project" value="UniProtKB-KW"/>
</dbReference>
<evidence type="ECO:0000313" key="7">
    <source>
        <dbReference type="EMBL" id="RFA37908.1"/>
    </source>
</evidence>
<evidence type="ECO:0000256" key="5">
    <source>
        <dbReference type="HAMAP-Rule" id="MF_01092"/>
    </source>
</evidence>
<sequence>MANAEQNLLIYEQPLNERVRTLLRLELLYDEAQKAIQGDTVWHSRRAVDSLIAILGVLERGDLRTDLVQELERLITTLQRLENSPGVAQERLQETLGNARSLINELRAVRGQPGCELKADELLNSIIKRSGIAGGTCGFDLPTYQNWLSQAAAKRQAQLQAWLASFDPLRRSGQLLLSVLRDSAIPQQQWAERGNYQRTLERDVPYQLIRIGLPEGAHCFPEISGSKLFFTVRFLSQDDTRERPVQINDDVEFQLCCCVI</sequence>
<keyword evidence="2 5" id="KW-0132">Cell division</keyword>
<name>A0A3E0WYM0_9GAMM</name>
<dbReference type="GO" id="GO:0032153">
    <property type="term" value="C:cell division site"/>
    <property type="evidence" value="ECO:0007669"/>
    <property type="project" value="TreeGrafter"/>
</dbReference>
<evidence type="ECO:0000313" key="8">
    <source>
        <dbReference type="Proteomes" id="UP000256763"/>
    </source>
</evidence>
<evidence type="ECO:0000256" key="1">
    <source>
        <dbReference type="ARBA" id="ARBA00022490"/>
    </source>
</evidence>
<dbReference type="SUPFAM" id="SSF160950">
    <property type="entry name" value="YacF-like"/>
    <property type="match status" value="1"/>
</dbReference>
<keyword evidence="4 5" id="KW-0131">Cell cycle</keyword>
<evidence type="ECO:0000256" key="6">
    <source>
        <dbReference type="SAM" id="Coils"/>
    </source>
</evidence>
<evidence type="ECO:0000256" key="4">
    <source>
        <dbReference type="ARBA" id="ARBA00023306"/>
    </source>
</evidence>
<proteinExistence type="inferred from homology"/>
<dbReference type="InterPro" id="IPR027462">
    <property type="entry name" value="ZapD_C"/>
</dbReference>
<dbReference type="EMBL" id="NFZW01000006">
    <property type="protein sequence ID" value="RFA37908.1"/>
    <property type="molecule type" value="Genomic_DNA"/>
</dbReference>
<dbReference type="Gene3D" id="2.60.440.10">
    <property type="entry name" value="YacF-like domains"/>
    <property type="match status" value="1"/>
</dbReference>
<evidence type="ECO:0000256" key="2">
    <source>
        <dbReference type="ARBA" id="ARBA00022618"/>
    </source>
</evidence>
<organism evidence="7 8">
    <name type="scientific">Alkalilimnicola ehrlichii</name>
    <dbReference type="NCBI Taxonomy" id="351052"/>
    <lineage>
        <taxon>Bacteria</taxon>
        <taxon>Pseudomonadati</taxon>
        <taxon>Pseudomonadota</taxon>
        <taxon>Gammaproteobacteria</taxon>
        <taxon>Chromatiales</taxon>
        <taxon>Ectothiorhodospiraceae</taxon>
        <taxon>Alkalilimnicola</taxon>
    </lineage>
</organism>
<keyword evidence="8" id="KW-1185">Reference proteome</keyword>
<dbReference type="Pfam" id="PF07072">
    <property type="entry name" value="ZapD"/>
    <property type="match status" value="1"/>
</dbReference>
<keyword evidence="6" id="KW-0175">Coiled coil</keyword>
<keyword evidence="3 5" id="KW-0717">Septation</keyword>
<dbReference type="GO" id="GO:0005737">
    <property type="term" value="C:cytoplasm"/>
    <property type="evidence" value="ECO:0007669"/>
    <property type="project" value="UniProtKB-SubCell"/>
</dbReference>
<dbReference type="Gene3D" id="1.10.3900.10">
    <property type="entry name" value="YacF-like"/>
    <property type="match status" value="1"/>
</dbReference>
<dbReference type="RefSeq" id="WP_116301620.1">
    <property type="nucleotide sequence ID" value="NZ_NFZV01000005.1"/>
</dbReference>
<keyword evidence="1 5" id="KW-0963">Cytoplasm</keyword>
<comment type="subunit">
    <text evidence="5">Interacts with FtsZ.</text>
</comment>
<dbReference type="AlphaFoldDB" id="A0A3E0WYM0"/>
<comment type="subcellular location">
    <subcellularLocation>
        <location evidence="5">Cytoplasm</location>
    </subcellularLocation>
    <text evidence="5">Localizes to mid-cell in an FtsZ-dependent manner.</text>
</comment>
<dbReference type="InterPro" id="IPR009777">
    <property type="entry name" value="ZapD"/>
</dbReference>
<dbReference type="NCBIfam" id="NF003656">
    <property type="entry name" value="PRK05287.1-4"/>
    <property type="match status" value="1"/>
</dbReference>
<gene>
    <name evidence="5" type="primary">zapD</name>
    <name evidence="7" type="ORF">CAL65_08275</name>
</gene>
<reference evidence="8" key="1">
    <citation type="submission" date="2017-05" db="EMBL/GenBank/DDBJ databases">
        <authorList>
            <person name="Sharma S."/>
            <person name="Sidhu C."/>
            <person name="Pinnaka A.K."/>
        </authorList>
    </citation>
    <scope>NUCLEOTIDE SEQUENCE [LARGE SCALE GENOMIC DNA]</scope>
    <source>
        <strain evidence="8">AK93</strain>
    </source>
</reference>
<feature type="coiled-coil region" evidence="6">
    <location>
        <begin position="64"/>
        <end position="109"/>
    </location>
</feature>
<dbReference type="OrthoDB" id="5294622at2"/>
<evidence type="ECO:0000256" key="3">
    <source>
        <dbReference type="ARBA" id="ARBA00023210"/>
    </source>
</evidence>
<comment type="caution">
    <text evidence="7">The sequence shown here is derived from an EMBL/GenBank/DDBJ whole genome shotgun (WGS) entry which is preliminary data.</text>
</comment>
<dbReference type="Proteomes" id="UP000256763">
    <property type="component" value="Unassembled WGS sequence"/>
</dbReference>
<protein>
    <recommendedName>
        <fullName evidence="5">Cell division protein ZapD</fullName>
    </recommendedName>
    <alternativeName>
        <fullName evidence="5">Z ring-associated protein D</fullName>
    </alternativeName>
</protein>
<dbReference type="PANTHER" id="PTHR39455:SF1">
    <property type="entry name" value="CELL DIVISION PROTEIN ZAPD"/>
    <property type="match status" value="1"/>
</dbReference>
<accession>A0A3E0WYM0</accession>
<comment type="similarity">
    <text evidence="5">Belongs to the ZapD family.</text>
</comment>